<feature type="transmembrane region" description="Helical" evidence="6">
    <location>
        <begin position="153"/>
        <end position="178"/>
    </location>
</feature>
<feature type="transmembrane region" description="Helical" evidence="6">
    <location>
        <begin position="5"/>
        <end position="24"/>
    </location>
</feature>
<dbReference type="Pfam" id="PF01940">
    <property type="entry name" value="DUF92"/>
    <property type="match status" value="1"/>
</dbReference>
<evidence type="ECO:0000256" key="6">
    <source>
        <dbReference type="SAM" id="Phobius"/>
    </source>
</evidence>
<dbReference type="PANTHER" id="PTHR13353">
    <property type="entry name" value="TRANSMEMBRANE PROTEIN 19"/>
    <property type="match status" value="1"/>
</dbReference>
<dbReference type="GO" id="GO:0016020">
    <property type="term" value="C:membrane"/>
    <property type="evidence" value="ECO:0007669"/>
    <property type="project" value="UniProtKB-SubCell"/>
</dbReference>
<feature type="transmembrane region" description="Helical" evidence="6">
    <location>
        <begin position="30"/>
        <end position="56"/>
    </location>
</feature>
<dbReference type="STRING" id="1196031.A361_20865"/>
<reference evidence="7 8" key="1">
    <citation type="submission" date="2016-04" db="EMBL/GenBank/DDBJ databases">
        <title>Complete genome sequence of Bacillus oceanisediminis strain 2691.</title>
        <authorList>
            <person name="Jeong H."/>
            <person name="Kim H.J."/>
            <person name="Lee D.-W."/>
        </authorList>
    </citation>
    <scope>NUCLEOTIDE SEQUENCE [LARGE SCALE GENOMIC DNA]</scope>
    <source>
        <strain evidence="7 8">2691</strain>
    </source>
</reference>
<keyword evidence="4 6" id="KW-1133">Transmembrane helix</keyword>
<feature type="transmembrane region" description="Helical" evidence="6">
    <location>
        <begin position="184"/>
        <end position="205"/>
    </location>
</feature>
<protein>
    <recommendedName>
        <fullName evidence="9">Transmenbrane protein</fullName>
    </recommendedName>
</protein>
<evidence type="ECO:0000256" key="5">
    <source>
        <dbReference type="ARBA" id="ARBA00023136"/>
    </source>
</evidence>
<dbReference type="RefSeq" id="WP_009332952.1">
    <property type="nucleotide sequence ID" value="NZ_CP015506.1"/>
</dbReference>
<organism evidence="7 8">
    <name type="scientific">Cytobacillus oceanisediminis 2691</name>
    <dbReference type="NCBI Taxonomy" id="1196031"/>
    <lineage>
        <taxon>Bacteria</taxon>
        <taxon>Bacillati</taxon>
        <taxon>Bacillota</taxon>
        <taxon>Bacilli</taxon>
        <taxon>Bacillales</taxon>
        <taxon>Bacillaceae</taxon>
        <taxon>Cytobacillus</taxon>
    </lineage>
</organism>
<dbReference type="AlphaFoldDB" id="A0A160MEG2"/>
<comment type="subcellular location">
    <subcellularLocation>
        <location evidence="1">Membrane</location>
        <topology evidence="1">Multi-pass membrane protein</topology>
    </subcellularLocation>
</comment>
<feature type="transmembrane region" description="Helical" evidence="6">
    <location>
        <begin position="241"/>
        <end position="261"/>
    </location>
</feature>
<evidence type="ECO:0008006" key="9">
    <source>
        <dbReference type="Google" id="ProtNLM"/>
    </source>
</evidence>
<dbReference type="InterPro" id="IPR002794">
    <property type="entry name" value="DUF92_TMEM19"/>
</dbReference>
<comment type="similarity">
    <text evidence="2">Belongs to the TMEM19 family.</text>
</comment>
<keyword evidence="5 6" id="KW-0472">Membrane</keyword>
<evidence type="ECO:0000256" key="4">
    <source>
        <dbReference type="ARBA" id="ARBA00022989"/>
    </source>
</evidence>
<evidence type="ECO:0000313" key="8">
    <source>
        <dbReference type="Proteomes" id="UP000077856"/>
    </source>
</evidence>
<dbReference type="Proteomes" id="UP000077856">
    <property type="component" value="Chromosome"/>
</dbReference>
<dbReference type="KEGG" id="bon:A361_20865"/>
<evidence type="ECO:0000313" key="7">
    <source>
        <dbReference type="EMBL" id="AND41506.1"/>
    </source>
</evidence>
<sequence length="262" mass="28152">MLESIVIFIFILITALAGYFFRLLTLSGSIAAFIVGAATGWGFGFYGLLVLGFFFASSSFWSKFKSHRKETFEKKHAKGSRRDWQQVAANGGIAAIASIIHLLIPSPVWLIAFLIGLAAANSDTWASEIGSLSQKPPISLRTWKPAETGTSGAVSILGTIAALSGSFTIALLSFMLFSVSLYEVMLIGIFGFAGNLIDSILGAFFQAEYKCLVCNESVEKTEHCGQPASLVKGRRFADNDFVNFCSGLASASVGILLYILLT</sequence>
<name>A0A160MEG2_9BACI</name>
<feature type="transmembrane region" description="Helical" evidence="6">
    <location>
        <begin position="87"/>
        <end position="104"/>
    </location>
</feature>
<dbReference type="EMBL" id="CP015506">
    <property type="protein sequence ID" value="AND41506.1"/>
    <property type="molecule type" value="Genomic_DNA"/>
</dbReference>
<gene>
    <name evidence="7" type="ORF">A361_20865</name>
</gene>
<evidence type="ECO:0000256" key="2">
    <source>
        <dbReference type="ARBA" id="ARBA00009012"/>
    </source>
</evidence>
<dbReference type="PANTHER" id="PTHR13353:SF5">
    <property type="entry name" value="TRANSMEMBRANE PROTEIN 19"/>
    <property type="match status" value="1"/>
</dbReference>
<proteinExistence type="inferred from homology"/>
<accession>A0A160MEG2</accession>
<evidence type="ECO:0000256" key="3">
    <source>
        <dbReference type="ARBA" id="ARBA00022692"/>
    </source>
</evidence>
<evidence type="ECO:0000256" key="1">
    <source>
        <dbReference type="ARBA" id="ARBA00004141"/>
    </source>
</evidence>
<dbReference type="eggNOG" id="COG1836">
    <property type="taxonomic scope" value="Bacteria"/>
</dbReference>
<keyword evidence="3 6" id="KW-0812">Transmembrane</keyword>